<organism evidence="13 14">
    <name type="scientific">Limulus polyphemus</name>
    <name type="common">Atlantic horseshoe crab</name>
    <dbReference type="NCBI Taxonomy" id="6850"/>
    <lineage>
        <taxon>Eukaryota</taxon>
        <taxon>Metazoa</taxon>
        <taxon>Ecdysozoa</taxon>
        <taxon>Arthropoda</taxon>
        <taxon>Chelicerata</taxon>
        <taxon>Merostomata</taxon>
        <taxon>Xiphosura</taxon>
        <taxon>Limulidae</taxon>
        <taxon>Limulus</taxon>
    </lineage>
</organism>
<feature type="domain" description="PH" evidence="10">
    <location>
        <begin position="1179"/>
        <end position="1282"/>
    </location>
</feature>
<evidence type="ECO:0000256" key="1">
    <source>
        <dbReference type="ARBA" id="ARBA00004496"/>
    </source>
</evidence>
<gene>
    <name evidence="14" type="primary">LOC106476885</name>
</gene>
<feature type="region of interest" description="Disordered" evidence="9">
    <location>
        <begin position="851"/>
        <end position="908"/>
    </location>
</feature>
<keyword evidence="4" id="KW-0344">Guanine-nucleotide releasing factor</keyword>
<evidence type="ECO:0000256" key="8">
    <source>
        <dbReference type="ARBA" id="ARBA00023054"/>
    </source>
</evidence>
<keyword evidence="3" id="KW-0597">Phosphoprotein</keyword>
<dbReference type="InterPro" id="IPR001849">
    <property type="entry name" value="PH_domain"/>
</dbReference>
<dbReference type="SMART" id="SM00233">
    <property type="entry name" value="PH"/>
    <property type="match status" value="1"/>
</dbReference>
<evidence type="ECO:0000259" key="10">
    <source>
        <dbReference type="PROSITE" id="PS50003"/>
    </source>
</evidence>
<evidence type="ECO:0000256" key="6">
    <source>
        <dbReference type="ARBA" id="ARBA00022771"/>
    </source>
</evidence>
<dbReference type="SMART" id="SM00109">
    <property type="entry name" value="C1"/>
    <property type="match status" value="1"/>
</dbReference>
<evidence type="ECO:0000256" key="5">
    <source>
        <dbReference type="ARBA" id="ARBA00022723"/>
    </source>
</evidence>
<dbReference type="Gene3D" id="2.30.29.30">
    <property type="entry name" value="Pleckstrin-homology domain (PH domain)/Phosphotyrosine-binding domain (PTB)"/>
    <property type="match status" value="1"/>
</dbReference>
<feature type="compositionally biased region" description="Polar residues" evidence="9">
    <location>
        <begin position="1883"/>
        <end position="1901"/>
    </location>
</feature>
<feature type="region of interest" description="Disordered" evidence="9">
    <location>
        <begin position="1583"/>
        <end position="1602"/>
    </location>
</feature>
<dbReference type="PROSITE" id="PS50010">
    <property type="entry name" value="DH_2"/>
    <property type="match status" value="1"/>
</dbReference>
<evidence type="ECO:0000256" key="4">
    <source>
        <dbReference type="ARBA" id="ARBA00022658"/>
    </source>
</evidence>
<evidence type="ECO:0000313" key="14">
    <source>
        <dbReference type="RefSeq" id="XP_022237207.1"/>
    </source>
</evidence>
<feature type="compositionally biased region" description="Low complexity" evidence="9">
    <location>
        <begin position="587"/>
        <end position="599"/>
    </location>
</feature>
<feature type="compositionally biased region" description="Polar residues" evidence="9">
    <location>
        <begin position="1859"/>
        <end position="1873"/>
    </location>
</feature>
<feature type="region of interest" description="Disordered" evidence="9">
    <location>
        <begin position="288"/>
        <end position="342"/>
    </location>
</feature>
<accession>A0ABM1S0Q2</accession>
<feature type="region of interest" description="Disordered" evidence="9">
    <location>
        <begin position="1478"/>
        <end position="1528"/>
    </location>
</feature>
<dbReference type="InterPro" id="IPR011993">
    <property type="entry name" value="PH-like_dom_sf"/>
</dbReference>
<dbReference type="SUPFAM" id="SSF57889">
    <property type="entry name" value="Cysteine-rich domain"/>
    <property type="match status" value="1"/>
</dbReference>
<dbReference type="Pfam" id="PF00621">
    <property type="entry name" value="RhoGEF"/>
    <property type="match status" value="1"/>
</dbReference>
<feature type="domain" description="Phorbol-ester/DAG-type" evidence="12">
    <location>
        <begin position="747"/>
        <end position="795"/>
    </location>
</feature>
<feature type="region of interest" description="Disordered" evidence="9">
    <location>
        <begin position="1839"/>
        <end position="1934"/>
    </location>
</feature>
<evidence type="ECO:0000259" key="11">
    <source>
        <dbReference type="PROSITE" id="PS50010"/>
    </source>
</evidence>
<evidence type="ECO:0000256" key="3">
    <source>
        <dbReference type="ARBA" id="ARBA00022553"/>
    </source>
</evidence>
<keyword evidence="13" id="KW-1185">Reference proteome</keyword>
<feature type="compositionally biased region" description="Basic and acidic residues" evidence="9">
    <location>
        <begin position="559"/>
        <end position="574"/>
    </location>
</feature>
<dbReference type="PANTHER" id="PTHR13944:SF21">
    <property type="entry name" value="CYSTS, ISOFORM C"/>
    <property type="match status" value="1"/>
</dbReference>
<feature type="compositionally biased region" description="Basic and acidic residues" evidence="9">
    <location>
        <begin position="1907"/>
        <end position="1934"/>
    </location>
</feature>
<dbReference type="SMART" id="SM00325">
    <property type="entry name" value="RhoGEF"/>
    <property type="match status" value="1"/>
</dbReference>
<dbReference type="RefSeq" id="XP_022237207.1">
    <property type="nucleotide sequence ID" value="XM_022381499.1"/>
</dbReference>
<dbReference type="Gene3D" id="3.30.60.20">
    <property type="match status" value="1"/>
</dbReference>
<keyword evidence="8" id="KW-0175">Coiled coil</keyword>
<dbReference type="PROSITE" id="PS50081">
    <property type="entry name" value="ZF_DAG_PE_2"/>
    <property type="match status" value="1"/>
</dbReference>
<feature type="region of interest" description="Disordered" evidence="9">
    <location>
        <begin position="1697"/>
        <end position="1717"/>
    </location>
</feature>
<evidence type="ECO:0000259" key="12">
    <source>
        <dbReference type="PROSITE" id="PS50081"/>
    </source>
</evidence>
<evidence type="ECO:0000256" key="2">
    <source>
        <dbReference type="ARBA" id="ARBA00022490"/>
    </source>
</evidence>
<dbReference type="InterPro" id="IPR051632">
    <property type="entry name" value="Rho_GEF"/>
</dbReference>
<feature type="compositionally biased region" description="Polar residues" evidence="9">
    <location>
        <begin position="1505"/>
        <end position="1528"/>
    </location>
</feature>
<keyword evidence="5" id="KW-0479">Metal-binding</keyword>
<dbReference type="Pfam" id="PF17838">
    <property type="entry name" value="PH_16"/>
    <property type="match status" value="1"/>
</dbReference>
<dbReference type="InterPro" id="IPR041020">
    <property type="entry name" value="PH_16"/>
</dbReference>
<name>A0ABM1S0Q2_LIMPO</name>
<dbReference type="GeneID" id="106476885"/>
<sequence length="1934" mass="216457">MDLVPDKAPIYGGEAIYVQLHLDSFPPLSQKEFDEGKFYFVFLGSRLRHVTPARATWNPDSLTLTSHIPAHNKAEPVCLTSYVAYLGEERSISSSKFEYVSDSAHQMATFLSDSVNNCDALSELEQVCEERFNLTAEAQANLDSRLTAAFKALHSSSNWSIVGSKSKELEQQETLLHFAARLGLRQMMEELLTLPGSLLALHTPNLDGFLPDDVASSAGFLELAEKLAMARKQACNKNSCDRQAVAISKPANGRNLKKPPVVTTNLSWSYRDLDYDIGELERLISDSSCSSEEDKKRLENMDQISKSQSEGSESEQSEENMTGKTIPRISVTSHSPRPTRVLEKNLRRLHDIQEGIQRLREMSYKNMGIKRKQKGLTTRLSSSCPCLTPELTLTGINEEPDENGRRLGPIAMSSYNLPQKTYLSCPGAKDPVKAVTLAEATNVKIQVNDITPSSSQEFLNLVNTNEDKFQSVKVRTSTSSSKAHIGGTSSQRCAQKTGKKGLPRRKSWSAMHEGDSGDGEEVLRSMSLSSLNSDPEEAFYDAVDGPSFTIQGIVTEHREHKPPHYGDFSREKQRSFSAGSEEIAHVSLSSQGSRSSGHSMTNIIGSSKHHEESKGLDSSDPGSKSPICLLEPWSPLQKSVSTPSIFAAEGFEDVAEGGNGLFNFNPLRMCELDDELNVAMMPEDEEPNFHMAQVSLADLLRGYQNHLTGQDSDDDKPFGKRKKRGSLFFRKRKSKHEEKDKENKKSAHQFVSICYSIAADCDVCNKPLANKPALRCENCLVTVHSSSCKDQIIDCTKFKSSRVKSLNPSTFKERSSVPMLQVPASRVPHYPYRYRHLIRPVSQNMTHLVNNKSQNNSQPIKDKKNDSTPGTKMRSQQPQGTSTVDGLVKTSSSISTGVPNRAYTPRGSTQWRRVATKLGVNKVINEEKEADPMDDTNSNIVDVNSASMESLEDSTEFILTEKHHCLTLKIMQKVFAQGMMKEVGLTKDLVDRIFPCLEDLLEIHSGFLRKLRERQHQDRTVERIGDILVEQFQGETAIQLKSAYGQFCTKHKEALSLYKDILKTDRKFQNFIKRCSLIPVCKSRRIPECILLVTQRVTKYPLLIDSLVRATKDNKSEQRILEESLSSVKDIISQVNTQVAENERQQRLLEIYNKVDAKSTAYFRGKKFKKSDLLSSGRKLRYEGTISLRTARGKTVEVLAVVLSDVVFFLQENNQKYYFASVDNKSGVVSLQKLLVREKAGQDSRGIYLISSNPSEPEMYEMTCYTAKEQKTWIEVIKGAIEHCPSLDEGIPNENEEERKLEEAKSAKMKELVGQLYEKDLAVAHFCEDKMRILASIMELHGLDPEPIENIKYTHLLERENGPETKELVFSALNEATQLANALYATGTNLSRSVSSAGEHHSEAYYSPVLPKRAETFGGFDNPNKEQNSSNKSTVMMLKKKLLQLKESSGENSLYTPKDNEALLKDIPDSYLQVKGAEVRRASGPLPSKTSSGPGSPEKAKRRSFTTSGNASPQVSTPSEKDPPSSNELLRLSTTPVLLSQGNEQLEAIVELTHHLNTLTSLLSHHFTNVENLRVQLIESNEKLNRTNKDQPLKDGKDRRSIYRPEHQLEELRNLQEQLSQERTQWQRERARQAEELNHQYEEVQRHQEQVRKEEEDIKHQRELLYRKLEALQKEGIILSPTMTVVNIGQAKDNDNQKDELKSMVSHSTGKDTWGSSSKIQSLRAGVEFQQSLNEEGTFSTTALCSTSHTDIRDYKVKQESRFRASYSSSSLLSGNKRELREGVPMHLRSAANMQRPLANSFIKQQLPLKLASGCTATNGLGSGGQSEPQQMLPLKLAASSSSPLGMSQMSEGERKVPQRSQSAVTPSKSSLHTPLHIRAGSSPAQMHTESTLLNKPTSLPATVPESGEKHMKPKDQTKEDKWAKTKDPHEIFC</sequence>
<dbReference type="InterPro" id="IPR002219">
    <property type="entry name" value="PKC_DAG/PE"/>
</dbReference>
<dbReference type="Proteomes" id="UP000694941">
    <property type="component" value="Unplaced"/>
</dbReference>
<feature type="region of interest" description="Disordered" evidence="9">
    <location>
        <begin position="480"/>
        <end position="521"/>
    </location>
</feature>
<feature type="region of interest" description="Disordered" evidence="9">
    <location>
        <begin position="559"/>
        <end position="628"/>
    </location>
</feature>
<dbReference type="InterPro" id="IPR035899">
    <property type="entry name" value="DBL_dom_sf"/>
</dbReference>
<feature type="compositionally biased region" description="Low complexity" evidence="9">
    <location>
        <begin position="1839"/>
        <end position="1851"/>
    </location>
</feature>
<dbReference type="SUPFAM" id="SSF50729">
    <property type="entry name" value="PH domain-like"/>
    <property type="match status" value="1"/>
</dbReference>
<feature type="domain" description="DH" evidence="11">
    <location>
        <begin position="956"/>
        <end position="1138"/>
    </location>
</feature>
<dbReference type="CDD" id="cd20815">
    <property type="entry name" value="C1_p190RhoGEF-like"/>
    <property type="match status" value="1"/>
</dbReference>
<dbReference type="SUPFAM" id="SSF48065">
    <property type="entry name" value="DBL homology domain (DH-domain)"/>
    <property type="match status" value="1"/>
</dbReference>
<dbReference type="Gene3D" id="1.20.900.10">
    <property type="entry name" value="Dbl homology (DH) domain"/>
    <property type="match status" value="1"/>
</dbReference>
<protein>
    <submittedName>
        <fullName evidence="14">A-kinase anchor protein 13-like</fullName>
    </submittedName>
</protein>
<keyword evidence="6" id="KW-0863">Zinc-finger</keyword>
<keyword evidence="7" id="KW-0862">Zinc</keyword>
<comment type="subcellular location">
    <subcellularLocation>
        <location evidence="1">Cytoplasm</location>
    </subcellularLocation>
</comment>
<dbReference type="PROSITE" id="PS50003">
    <property type="entry name" value="PH_DOMAIN"/>
    <property type="match status" value="1"/>
</dbReference>
<dbReference type="CDD" id="cd00160">
    <property type="entry name" value="RhoGEF"/>
    <property type="match status" value="1"/>
</dbReference>
<dbReference type="InterPro" id="IPR046349">
    <property type="entry name" value="C1-like_sf"/>
</dbReference>
<feature type="compositionally biased region" description="Polar residues" evidence="9">
    <location>
        <begin position="867"/>
        <end position="898"/>
    </location>
</feature>
<evidence type="ECO:0000313" key="13">
    <source>
        <dbReference type="Proteomes" id="UP000694941"/>
    </source>
</evidence>
<keyword evidence="2" id="KW-0963">Cytoplasm</keyword>
<feature type="compositionally biased region" description="Basic and acidic residues" evidence="9">
    <location>
        <begin position="608"/>
        <end position="617"/>
    </location>
</feature>
<dbReference type="InterPro" id="IPR000219">
    <property type="entry name" value="DH_dom"/>
</dbReference>
<proteinExistence type="predicted"/>
<evidence type="ECO:0000256" key="9">
    <source>
        <dbReference type="SAM" id="MobiDB-lite"/>
    </source>
</evidence>
<reference evidence="14" key="1">
    <citation type="submission" date="2025-08" db="UniProtKB">
        <authorList>
            <consortium name="RefSeq"/>
        </authorList>
    </citation>
    <scope>IDENTIFICATION</scope>
    <source>
        <tissue evidence="14">Muscle</tissue>
    </source>
</reference>
<feature type="compositionally biased region" description="Basic residues" evidence="9">
    <location>
        <begin position="497"/>
        <end position="507"/>
    </location>
</feature>
<dbReference type="CDD" id="cd15789">
    <property type="entry name" value="PH_ARHGEF2_18_like"/>
    <property type="match status" value="1"/>
</dbReference>
<dbReference type="PANTHER" id="PTHR13944">
    <property type="entry name" value="AGAP007712-PA"/>
    <property type="match status" value="1"/>
</dbReference>
<evidence type="ECO:0000256" key="7">
    <source>
        <dbReference type="ARBA" id="ARBA00022833"/>
    </source>
</evidence>